<feature type="region of interest" description="Disordered" evidence="1">
    <location>
        <begin position="243"/>
        <end position="263"/>
    </location>
</feature>
<dbReference type="Proteomes" id="UP000799428">
    <property type="component" value="Unassembled WGS sequence"/>
</dbReference>
<feature type="compositionally biased region" description="Low complexity" evidence="1">
    <location>
        <begin position="1"/>
        <end position="11"/>
    </location>
</feature>
<keyword evidence="2" id="KW-1133">Transmembrane helix</keyword>
<evidence type="ECO:0000313" key="5">
    <source>
        <dbReference type="Proteomes" id="UP000799428"/>
    </source>
</evidence>
<dbReference type="EMBL" id="MU005769">
    <property type="protein sequence ID" value="KAF2710028.1"/>
    <property type="molecule type" value="Genomic_DNA"/>
</dbReference>
<evidence type="ECO:0000256" key="1">
    <source>
        <dbReference type="SAM" id="MobiDB-lite"/>
    </source>
</evidence>
<feature type="domain" description="Nidogen G2 beta-barrel" evidence="3">
    <location>
        <begin position="527"/>
        <end position="571"/>
    </location>
</feature>
<evidence type="ECO:0000256" key="2">
    <source>
        <dbReference type="SAM" id="Phobius"/>
    </source>
</evidence>
<evidence type="ECO:0000259" key="3">
    <source>
        <dbReference type="PROSITE" id="PS50993"/>
    </source>
</evidence>
<dbReference type="PROSITE" id="PS50993">
    <property type="entry name" value="NIDOGEN_G2"/>
    <property type="match status" value="1"/>
</dbReference>
<feature type="compositionally biased region" description="Acidic residues" evidence="1">
    <location>
        <begin position="558"/>
        <end position="571"/>
    </location>
</feature>
<feature type="transmembrane region" description="Helical" evidence="2">
    <location>
        <begin position="75"/>
        <end position="103"/>
    </location>
</feature>
<feature type="compositionally biased region" description="Basic and acidic residues" evidence="1">
    <location>
        <begin position="530"/>
        <end position="543"/>
    </location>
</feature>
<dbReference type="InterPro" id="IPR006605">
    <property type="entry name" value="G2_nidogen/fibulin_G2F"/>
</dbReference>
<keyword evidence="2" id="KW-0472">Membrane</keyword>
<gene>
    <name evidence="4" type="ORF">K504DRAFT_533036</name>
</gene>
<dbReference type="OrthoDB" id="3801569at2759"/>
<keyword evidence="2" id="KW-0812">Transmembrane</keyword>
<sequence length="571" mass="64241">MELIPPQIDLLPQPPTAPIAKAKDPVQESMSTPNPIEQPPSSPDTNASSSIKCASPMVTKPPTNMSKTKSSRKRLIGLQICLLLASTSFLTLLPGFAGVLSVVDSKLHHVQTNTTQAESRNIAQNRVKMTIDRLTEKPLPLRIYEDHTQCLVRGVNAAYSVTDPYDFTEYGEMCKQAISWAEESCEKIFHPDVLQSQQKLRLVAAFELWSQKVEDLTLKMRQRLGNTRGWILAKWAGKPFVPHQPRRLGANPPPRPTSRQMASPKTDLVLIPSRIALTGCETSRCRLIYVPGSGRLARISETCKDYSLRVNPKGLQGTRDQIVCIIRLLKLLLTLVLVVEFHVRAFLFTYKCAKREQEQQNKSKLKSVGMFIAHRYDCLAHPCDLETSLERYRRLEPLEKTFVQASILRMTELLILIPMWRANICPASVCLFFTIAGSTAIVGIIHAIWTRCPPPPNALETCCQVKDLFVDVPSRTEAEINENSSQNASRIFPATSFPEDLNEETRVHCNLDVSWHNNLKECMSVSEKARTEGKPEFKVEDAPRNVTFEDVDLHDNDSESEGSDWSIVEDL</sequence>
<feature type="transmembrane region" description="Helical" evidence="2">
    <location>
        <begin position="429"/>
        <end position="449"/>
    </location>
</feature>
<evidence type="ECO:0000313" key="4">
    <source>
        <dbReference type="EMBL" id="KAF2710028.1"/>
    </source>
</evidence>
<organism evidence="4 5">
    <name type="scientific">Pleomassaria siparia CBS 279.74</name>
    <dbReference type="NCBI Taxonomy" id="1314801"/>
    <lineage>
        <taxon>Eukaryota</taxon>
        <taxon>Fungi</taxon>
        <taxon>Dikarya</taxon>
        <taxon>Ascomycota</taxon>
        <taxon>Pezizomycotina</taxon>
        <taxon>Dothideomycetes</taxon>
        <taxon>Pleosporomycetidae</taxon>
        <taxon>Pleosporales</taxon>
        <taxon>Pleomassariaceae</taxon>
        <taxon>Pleomassaria</taxon>
    </lineage>
</organism>
<feature type="compositionally biased region" description="Polar residues" evidence="1">
    <location>
        <begin position="43"/>
        <end position="52"/>
    </location>
</feature>
<keyword evidence="5" id="KW-1185">Reference proteome</keyword>
<reference evidence="4" key="1">
    <citation type="journal article" date="2020" name="Stud. Mycol.">
        <title>101 Dothideomycetes genomes: a test case for predicting lifestyles and emergence of pathogens.</title>
        <authorList>
            <person name="Haridas S."/>
            <person name="Albert R."/>
            <person name="Binder M."/>
            <person name="Bloem J."/>
            <person name="Labutti K."/>
            <person name="Salamov A."/>
            <person name="Andreopoulos B."/>
            <person name="Baker S."/>
            <person name="Barry K."/>
            <person name="Bills G."/>
            <person name="Bluhm B."/>
            <person name="Cannon C."/>
            <person name="Castanera R."/>
            <person name="Culley D."/>
            <person name="Daum C."/>
            <person name="Ezra D."/>
            <person name="Gonzalez J."/>
            <person name="Henrissat B."/>
            <person name="Kuo A."/>
            <person name="Liang C."/>
            <person name="Lipzen A."/>
            <person name="Lutzoni F."/>
            <person name="Magnuson J."/>
            <person name="Mondo S."/>
            <person name="Nolan M."/>
            <person name="Ohm R."/>
            <person name="Pangilinan J."/>
            <person name="Park H.-J."/>
            <person name="Ramirez L."/>
            <person name="Alfaro M."/>
            <person name="Sun H."/>
            <person name="Tritt A."/>
            <person name="Yoshinaga Y."/>
            <person name="Zwiers L.-H."/>
            <person name="Turgeon B."/>
            <person name="Goodwin S."/>
            <person name="Spatafora J."/>
            <person name="Crous P."/>
            <person name="Grigoriev I."/>
        </authorList>
    </citation>
    <scope>NUCLEOTIDE SEQUENCE</scope>
    <source>
        <strain evidence="4">CBS 279.74</strain>
    </source>
</reference>
<feature type="transmembrane region" description="Helical" evidence="2">
    <location>
        <begin position="328"/>
        <end position="347"/>
    </location>
</feature>
<protein>
    <recommendedName>
        <fullName evidence="3">Nidogen G2 beta-barrel domain-containing protein</fullName>
    </recommendedName>
</protein>
<dbReference type="AlphaFoldDB" id="A0A6G1KB46"/>
<feature type="region of interest" description="Disordered" evidence="1">
    <location>
        <begin position="530"/>
        <end position="571"/>
    </location>
</feature>
<proteinExistence type="predicted"/>
<name>A0A6G1KB46_9PLEO</name>
<feature type="region of interest" description="Disordered" evidence="1">
    <location>
        <begin position="1"/>
        <end position="70"/>
    </location>
</feature>
<accession>A0A6G1KB46</accession>